<feature type="coiled-coil region" evidence="2">
    <location>
        <begin position="119"/>
        <end position="146"/>
    </location>
</feature>
<protein>
    <submittedName>
        <fullName evidence="4">Coiled-coil flagellar protein, move backward only 2</fullName>
    </submittedName>
</protein>
<keyword evidence="5" id="KW-1185">Reference proteome</keyword>
<evidence type="ECO:0000256" key="1">
    <source>
        <dbReference type="ARBA" id="ARBA00023054"/>
    </source>
</evidence>
<dbReference type="GO" id="GO:0005856">
    <property type="term" value="C:cytoskeleton"/>
    <property type="evidence" value="ECO:0007669"/>
    <property type="project" value="TreeGrafter"/>
</dbReference>
<feature type="coiled-coil region" evidence="2">
    <location>
        <begin position="4"/>
        <end position="62"/>
    </location>
</feature>
<dbReference type="PANTHER" id="PTHR32083:SF34">
    <property type="entry name" value="COILED-COIL DOMAIN-CONTAINING PROTEIN 146"/>
    <property type="match status" value="1"/>
</dbReference>
<feature type="region of interest" description="Disordered" evidence="3">
    <location>
        <begin position="313"/>
        <end position="354"/>
    </location>
</feature>
<dbReference type="OrthoDB" id="10262929at2759"/>
<keyword evidence="4" id="KW-0966">Cell projection</keyword>
<keyword evidence="4" id="KW-0969">Cilium</keyword>
<evidence type="ECO:0000313" key="4">
    <source>
        <dbReference type="EMBL" id="RNF05777.1"/>
    </source>
</evidence>
<reference evidence="4 5" key="1">
    <citation type="journal article" date="2018" name="BMC Genomics">
        <title>Genomic comparison of Trypanosoma conorhini and Trypanosoma rangeli to Trypanosoma cruzi strains of high and low virulence.</title>
        <authorList>
            <person name="Bradwell K.R."/>
            <person name="Koparde V.N."/>
            <person name="Matveyev A.V."/>
            <person name="Serrano M.G."/>
            <person name="Alves J.M."/>
            <person name="Parikh H."/>
            <person name="Huang B."/>
            <person name="Lee V."/>
            <person name="Espinosa-Alvarez O."/>
            <person name="Ortiz P.A."/>
            <person name="Costa-Martins A.G."/>
            <person name="Teixeira M.M."/>
            <person name="Buck G.A."/>
        </authorList>
    </citation>
    <scope>NUCLEOTIDE SEQUENCE [LARGE SCALE GENOMIC DNA]</scope>
    <source>
        <strain evidence="4 5">025E</strain>
    </source>
</reference>
<dbReference type="GeneID" id="40321335"/>
<evidence type="ECO:0000256" key="2">
    <source>
        <dbReference type="SAM" id="Coils"/>
    </source>
</evidence>
<gene>
    <name evidence="4" type="ORF">Tco025E_07724</name>
</gene>
<evidence type="ECO:0000313" key="5">
    <source>
        <dbReference type="Proteomes" id="UP000284403"/>
    </source>
</evidence>
<keyword evidence="4" id="KW-0282">Flagellum</keyword>
<comment type="caution">
    <text evidence="4">The sequence shown here is derived from an EMBL/GenBank/DDBJ whole genome shotgun (WGS) entry which is preliminary data.</text>
</comment>
<dbReference type="Proteomes" id="UP000284403">
    <property type="component" value="Unassembled WGS sequence"/>
</dbReference>
<keyword evidence="1 2" id="KW-0175">Coiled coil</keyword>
<dbReference type="AlphaFoldDB" id="A0A3R7MH53"/>
<dbReference type="EMBL" id="MKKU01000623">
    <property type="protein sequence ID" value="RNF05777.1"/>
    <property type="molecule type" value="Genomic_DNA"/>
</dbReference>
<dbReference type="PANTHER" id="PTHR32083">
    <property type="entry name" value="CILIA AND FLAGELLA-ASSOCIATED PROTEIN 58-RELATED"/>
    <property type="match status" value="1"/>
</dbReference>
<sequence length="354" mass="40588">MLMNNAREEEIRTLRIKLADLYREVEVVRQSVPKIKELEEQLEQMTEDIDDERWKVEVLENDLTNPKNPYRWRLIKRTTAGRDFPAETENTMQSVKGTTQASVLTPRIRSGVDGPSDEFLHLQQRCQELEERVNAINERIREKDLILEEVTELSSRLSDQAKTGREFTLALAKQVNSHHSSIRAKTRQMMATVSELSVFQASAIQLQQDVQRLEGLVEEAERLMEQGEAPFLEAEERYLREVEAKRRHASISRRRKEVEAELTAASAGLVTTAEQRPNAYIPDDELGVPKPYGALVPFKPTPTLQSSRFYRGQVEGHQSREAQPRLGNSKVPVDQVSSRRFHAFKGPNHLSVTH</sequence>
<name>A0A3R7MH53_9TRYP</name>
<evidence type="ECO:0000256" key="3">
    <source>
        <dbReference type="SAM" id="MobiDB-lite"/>
    </source>
</evidence>
<proteinExistence type="predicted"/>
<accession>A0A3R7MH53</accession>
<dbReference type="RefSeq" id="XP_029225318.1">
    <property type="nucleotide sequence ID" value="XM_029374583.1"/>
</dbReference>
<organism evidence="4 5">
    <name type="scientific">Trypanosoma conorhini</name>
    <dbReference type="NCBI Taxonomy" id="83891"/>
    <lineage>
        <taxon>Eukaryota</taxon>
        <taxon>Discoba</taxon>
        <taxon>Euglenozoa</taxon>
        <taxon>Kinetoplastea</taxon>
        <taxon>Metakinetoplastina</taxon>
        <taxon>Trypanosomatida</taxon>
        <taxon>Trypanosomatidae</taxon>
        <taxon>Trypanosoma</taxon>
    </lineage>
</organism>